<gene>
    <name evidence="8" type="ORF">RBB84_20030</name>
</gene>
<keyword evidence="4" id="KW-0653">Protein transport</keyword>
<comment type="subcellular location">
    <subcellularLocation>
        <location evidence="1">Membrane</location>
        <topology evidence="1">Single-pass membrane protein</topology>
    </subcellularLocation>
</comment>
<evidence type="ECO:0000256" key="1">
    <source>
        <dbReference type="ARBA" id="ARBA00004167"/>
    </source>
</evidence>
<evidence type="ECO:0000256" key="2">
    <source>
        <dbReference type="ARBA" id="ARBA00022448"/>
    </source>
</evidence>
<proteinExistence type="predicted"/>
<evidence type="ECO:0000256" key="4">
    <source>
        <dbReference type="ARBA" id="ARBA00022927"/>
    </source>
</evidence>
<keyword evidence="3" id="KW-0812">Transmembrane</keyword>
<evidence type="ECO:0000256" key="7">
    <source>
        <dbReference type="ARBA" id="ARBA00023136"/>
    </source>
</evidence>
<dbReference type="RefSeq" id="WP_260783021.1">
    <property type="nucleotide sequence ID" value="NZ_CP132970.1"/>
</dbReference>
<dbReference type="AlphaFoldDB" id="A0AAU7UWE3"/>
<name>A0AAU7UWE3_9NOCA</name>
<dbReference type="KEGG" id="rhox:RBB84_20030"/>
<evidence type="ECO:0000256" key="3">
    <source>
        <dbReference type="ARBA" id="ARBA00022692"/>
    </source>
</evidence>
<evidence type="ECO:0000256" key="5">
    <source>
        <dbReference type="ARBA" id="ARBA00022989"/>
    </source>
</evidence>
<keyword evidence="5" id="KW-1133">Transmembrane helix</keyword>
<evidence type="ECO:0000256" key="6">
    <source>
        <dbReference type="ARBA" id="ARBA00023010"/>
    </source>
</evidence>
<dbReference type="EMBL" id="CP132970">
    <property type="protein sequence ID" value="XBW03547.1"/>
    <property type="molecule type" value="Genomic_DNA"/>
</dbReference>
<sequence length="156" mass="17417">MFGLTLEKLFLIAVLAGIVIGPQRLAVYAHHLAGTVRSLRDFIDKTRSDAERDMGISLHPHEWESLDLRRYDPRRIVSDALHDATAVPPSPTATPATIVTDEMIDQARHVRFGQKYLITGTAAHPRRILIEALAHDDPRRIAAETRDSPPTDNTVQ</sequence>
<dbReference type="Pfam" id="PF02416">
    <property type="entry name" value="TatA_B_E"/>
    <property type="match status" value="1"/>
</dbReference>
<organism evidence="8">
    <name type="scientific">Rhodococcus sp. D-6</name>
    <dbReference type="NCBI Taxonomy" id="1387842"/>
    <lineage>
        <taxon>Bacteria</taxon>
        <taxon>Bacillati</taxon>
        <taxon>Actinomycetota</taxon>
        <taxon>Actinomycetes</taxon>
        <taxon>Mycobacteriales</taxon>
        <taxon>Nocardiaceae</taxon>
        <taxon>Rhodococcus</taxon>
    </lineage>
</organism>
<evidence type="ECO:0000313" key="8">
    <source>
        <dbReference type="EMBL" id="XBW03547.1"/>
    </source>
</evidence>
<keyword evidence="6" id="KW-0811">Translocation</keyword>
<accession>A0AAU7UWE3</accession>
<keyword evidence="2" id="KW-0813">Transport</keyword>
<dbReference type="InterPro" id="IPR003369">
    <property type="entry name" value="TatA/B/E"/>
</dbReference>
<dbReference type="PRINTS" id="PR01506">
    <property type="entry name" value="TATBPROTEIN"/>
</dbReference>
<reference evidence="8" key="1">
    <citation type="submission" date="2023-08" db="EMBL/GenBank/DDBJ databases">
        <title>The novel hydrolase IpcH responsible for the initial isoprocarb degradation step in Rhodococcus sp. D-6.</title>
        <authorList>
            <person name="Zhu Q."/>
        </authorList>
    </citation>
    <scope>NUCLEOTIDE SEQUENCE</scope>
    <source>
        <strain evidence="8">D-6</strain>
    </source>
</reference>
<protein>
    <submittedName>
        <fullName evidence="8">Preprotein translocase</fullName>
    </submittedName>
</protein>
<keyword evidence="7" id="KW-0472">Membrane</keyword>